<comment type="caution">
    <text evidence="1">The sequence shown here is derived from an EMBL/GenBank/DDBJ whole genome shotgun (WGS) entry which is preliminary data.</text>
</comment>
<sequence length="74" mass="8297">MSAGERPTVKAVLAGEARYDDLPAREQATVREEWTLRINKRITSLDLAAEFVAEGRPWVEADSYGHAVQRQANQ</sequence>
<proteinExistence type="predicted"/>
<keyword evidence="2" id="KW-1185">Reference proteome</keyword>
<accession>A0ABN2W8L2</accession>
<dbReference type="EMBL" id="BAAAPY010000021">
    <property type="protein sequence ID" value="GAA2086021.1"/>
    <property type="molecule type" value="Genomic_DNA"/>
</dbReference>
<evidence type="ECO:0000313" key="2">
    <source>
        <dbReference type="Proteomes" id="UP001501480"/>
    </source>
</evidence>
<organism evidence="1 2">
    <name type="scientific">Aeromicrobium halocynthiae</name>
    <dbReference type="NCBI Taxonomy" id="560557"/>
    <lineage>
        <taxon>Bacteria</taxon>
        <taxon>Bacillati</taxon>
        <taxon>Actinomycetota</taxon>
        <taxon>Actinomycetes</taxon>
        <taxon>Propionibacteriales</taxon>
        <taxon>Nocardioidaceae</taxon>
        <taxon>Aeromicrobium</taxon>
    </lineage>
</organism>
<protein>
    <submittedName>
        <fullName evidence="1">Uncharacterized protein</fullName>
    </submittedName>
</protein>
<gene>
    <name evidence="1" type="ORF">GCM10009821_29570</name>
</gene>
<dbReference type="Proteomes" id="UP001501480">
    <property type="component" value="Unassembled WGS sequence"/>
</dbReference>
<reference evidence="1 2" key="1">
    <citation type="journal article" date="2019" name="Int. J. Syst. Evol. Microbiol.">
        <title>The Global Catalogue of Microorganisms (GCM) 10K type strain sequencing project: providing services to taxonomists for standard genome sequencing and annotation.</title>
        <authorList>
            <consortium name="The Broad Institute Genomics Platform"/>
            <consortium name="The Broad Institute Genome Sequencing Center for Infectious Disease"/>
            <person name="Wu L."/>
            <person name="Ma J."/>
        </authorList>
    </citation>
    <scope>NUCLEOTIDE SEQUENCE [LARGE SCALE GENOMIC DNA]</scope>
    <source>
        <strain evidence="1 2">JCM 15749</strain>
    </source>
</reference>
<name>A0ABN2W8L2_9ACTN</name>
<evidence type="ECO:0000313" key="1">
    <source>
        <dbReference type="EMBL" id="GAA2086021.1"/>
    </source>
</evidence>